<feature type="region of interest" description="Disordered" evidence="1">
    <location>
        <begin position="33"/>
        <end position="52"/>
    </location>
</feature>
<keyword evidence="3" id="KW-1185">Reference proteome</keyword>
<evidence type="ECO:0008006" key="4">
    <source>
        <dbReference type="Google" id="ProtNLM"/>
    </source>
</evidence>
<organism evidence="2 3">
    <name type="scientific">Mycolicibacterium sphagni</name>
    <dbReference type="NCBI Taxonomy" id="1786"/>
    <lineage>
        <taxon>Bacteria</taxon>
        <taxon>Bacillati</taxon>
        <taxon>Actinomycetota</taxon>
        <taxon>Actinomycetes</taxon>
        <taxon>Mycobacteriales</taxon>
        <taxon>Mycobacteriaceae</taxon>
        <taxon>Mycolicibacterium</taxon>
    </lineage>
</organism>
<protein>
    <recommendedName>
        <fullName evidence="4">Helix-turn-helix domain-containing protein</fullName>
    </recommendedName>
</protein>
<dbReference type="EMBL" id="VBSB01000003">
    <property type="protein sequence ID" value="NTY58674.1"/>
    <property type="molecule type" value="Genomic_DNA"/>
</dbReference>
<comment type="caution">
    <text evidence="2">The sequence shown here is derived from an EMBL/GenBank/DDBJ whole genome shotgun (WGS) entry which is preliminary data.</text>
</comment>
<sequence length="113" mass="12481">MTFDLAAARHCAQIVARLYRGRDVPERIRRHLESLMDGSEAGTEPEAGQPESRHDLIGAATAAKLLDCSTRYVTRIANDLDGVQVDGGVWVFNRATVTEYVLAKNEGRQHDCV</sequence>
<evidence type="ECO:0000256" key="1">
    <source>
        <dbReference type="SAM" id="MobiDB-lite"/>
    </source>
</evidence>
<accession>A0ABX2JLV8</accession>
<evidence type="ECO:0000313" key="3">
    <source>
        <dbReference type="Proteomes" id="UP000708347"/>
    </source>
</evidence>
<name>A0ABX2JLV8_9MYCO</name>
<proteinExistence type="predicted"/>
<gene>
    <name evidence="2" type="ORF">FEG63_03790</name>
</gene>
<evidence type="ECO:0000313" key="2">
    <source>
        <dbReference type="EMBL" id="NTY58674.1"/>
    </source>
</evidence>
<dbReference type="RefSeq" id="WP_174396628.1">
    <property type="nucleotide sequence ID" value="NZ_VBSB01000003.1"/>
</dbReference>
<reference evidence="2 3" key="1">
    <citation type="submission" date="2019-05" db="EMBL/GenBank/DDBJ databases">
        <title>Mycolicibacterium sphagni ENV482 genome assembly.</title>
        <authorList>
            <person name="Chen W."/>
            <person name="Faulkner N.W."/>
            <person name="Hyman M.R."/>
        </authorList>
    </citation>
    <scope>NUCLEOTIDE SEQUENCE [LARGE SCALE GENOMIC DNA]</scope>
    <source>
        <strain evidence="2 3">ENV482</strain>
    </source>
</reference>
<dbReference type="Proteomes" id="UP000708347">
    <property type="component" value="Unassembled WGS sequence"/>
</dbReference>